<reference evidence="2" key="1">
    <citation type="submission" date="2021-01" db="EMBL/GenBank/DDBJ databases">
        <title>Adiantum capillus-veneris genome.</title>
        <authorList>
            <person name="Fang Y."/>
            <person name="Liao Q."/>
        </authorList>
    </citation>
    <scope>NUCLEOTIDE SEQUENCE</scope>
    <source>
        <strain evidence="2">H3</strain>
        <tissue evidence="2">Leaf</tissue>
    </source>
</reference>
<evidence type="ECO:0000313" key="3">
    <source>
        <dbReference type="Proteomes" id="UP000886520"/>
    </source>
</evidence>
<comment type="caution">
    <text evidence="2">The sequence shown here is derived from an EMBL/GenBank/DDBJ whole genome shotgun (WGS) entry which is preliminary data.</text>
</comment>
<protein>
    <submittedName>
        <fullName evidence="2">Uncharacterized protein</fullName>
    </submittedName>
</protein>
<name>A0A9D4ZI19_ADICA</name>
<feature type="region of interest" description="Disordered" evidence="1">
    <location>
        <begin position="38"/>
        <end position="58"/>
    </location>
</feature>
<gene>
    <name evidence="2" type="ORF">GOP47_0008438</name>
</gene>
<dbReference type="Proteomes" id="UP000886520">
    <property type="component" value="Chromosome 8"/>
</dbReference>
<accession>A0A9D4ZI19</accession>
<keyword evidence="3" id="KW-1185">Reference proteome</keyword>
<dbReference type="AlphaFoldDB" id="A0A9D4ZI19"/>
<dbReference type="EMBL" id="JABFUD020000008">
    <property type="protein sequence ID" value="KAI5076373.1"/>
    <property type="molecule type" value="Genomic_DNA"/>
</dbReference>
<evidence type="ECO:0000256" key="1">
    <source>
        <dbReference type="SAM" id="MobiDB-lite"/>
    </source>
</evidence>
<organism evidence="2 3">
    <name type="scientific">Adiantum capillus-veneris</name>
    <name type="common">Maidenhair fern</name>
    <dbReference type="NCBI Taxonomy" id="13818"/>
    <lineage>
        <taxon>Eukaryota</taxon>
        <taxon>Viridiplantae</taxon>
        <taxon>Streptophyta</taxon>
        <taxon>Embryophyta</taxon>
        <taxon>Tracheophyta</taxon>
        <taxon>Polypodiopsida</taxon>
        <taxon>Polypodiidae</taxon>
        <taxon>Polypodiales</taxon>
        <taxon>Pteridineae</taxon>
        <taxon>Pteridaceae</taxon>
        <taxon>Vittarioideae</taxon>
        <taxon>Adiantum</taxon>
    </lineage>
</organism>
<proteinExistence type="predicted"/>
<evidence type="ECO:0000313" key="2">
    <source>
        <dbReference type="EMBL" id="KAI5076373.1"/>
    </source>
</evidence>
<sequence>MRLHVKPGSEDSYKNQIKTEMEMQSEGVQSVTLLRNIASGSDGPSQQQQQKERQSTRLSPYCQTQSFVLLFVQFCAELPDINILVPWRSPKTWEEFVGGSKVHC</sequence>